<evidence type="ECO:0000313" key="3">
    <source>
        <dbReference type="Proteomes" id="UP000466864"/>
    </source>
</evidence>
<dbReference type="AlphaFoldDB" id="A0A7X2P6E1"/>
<dbReference type="Gene3D" id="1.20.58.1290">
    <property type="entry name" value="CarD-like, C-terminal domain"/>
    <property type="match status" value="1"/>
</dbReference>
<dbReference type="RefSeq" id="WP_154456862.1">
    <property type="nucleotide sequence ID" value="NZ_VUMV01000001.1"/>
</dbReference>
<dbReference type="Gene3D" id="2.40.10.170">
    <property type="match status" value="1"/>
</dbReference>
<dbReference type="Proteomes" id="UP000466864">
    <property type="component" value="Unassembled WGS sequence"/>
</dbReference>
<dbReference type="InterPro" id="IPR003711">
    <property type="entry name" value="CarD-like/TRCF_RID"/>
</dbReference>
<dbReference type="Pfam" id="PF02559">
    <property type="entry name" value="CarD_TRCF_RID"/>
    <property type="match status" value="1"/>
</dbReference>
<name>A0A7X2P6E1_9FIRM</name>
<comment type="caution">
    <text evidence="2">The sequence shown here is derived from an EMBL/GenBank/DDBJ whole genome shotgun (WGS) entry which is preliminary data.</text>
</comment>
<organism evidence="2 3">
    <name type="scientific">Bilifractor porci</name>
    <dbReference type="NCBI Taxonomy" id="2606636"/>
    <lineage>
        <taxon>Bacteria</taxon>
        <taxon>Bacillati</taxon>
        <taxon>Bacillota</taxon>
        <taxon>Clostridia</taxon>
        <taxon>Lachnospirales</taxon>
        <taxon>Lachnospiraceae</taxon>
        <taxon>Bilifractor</taxon>
    </lineage>
</organism>
<sequence>MFEKGEYVVYGTNGPCLVEEITKLKMPGCDARRKYYVLRPVTTNKSVIYSPVDNEKVVMRKVATREEAAELLREIPSIAEASVENEKLREATYKSIMKESDLSKWVGMIKMLLSRRKIRESQGRKFTSIDERYLKEAEDLLDSELCLALGEDRDTVRKMLADTLTDAAEQNA</sequence>
<dbReference type="SUPFAM" id="SSF141259">
    <property type="entry name" value="CarD-like"/>
    <property type="match status" value="1"/>
</dbReference>
<feature type="domain" description="CarD-like/TRCF RNAP-interacting" evidence="1">
    <location>
        <begin position="1"/>
        <end position="113"/>
    </location>
</feature>
<evidence type="ECO:0000259" key="1">
    <source>
        <dbReference type="SMART" id="SM01058"/>
    </source>
</evidence>
<proteinExistence type="predicted"/>
<reference evidence="2 3" key="1">
    <citation type="submission" date="2019-08" db="EMBL/GenBank/DDBJ databases">
        <title>In-depth cultivation of the pig gut microbiome towards novel bacterial diversity and tailored functional studies.</title>
        <authorList>
            <person name="Wylensek D."/>
            <person name="Hitch T.C.A."/>
            <person name="Clavel T."/>
        </authorList>
    </citation>
    <scope>NUCLEOTIDE SEQUENCE [LARGE SCALE GENOMIC DNA]</scope>
    <source>
        <strain evidence="2 3">Oil+RF-744-WCA-WT-13</strain>
    </source>
</reference>
<keyword evidence="3" id="KW-1185">Reference proteome</keyword>
<dbReference type="InterPro" id="IPR042215">
    <property type="entry name" value="CarD-like_C"/>
</dbReference>
<dbReference type="InterPro" id="IPR036101">
    <property type="entry name" value="CarD-like/TRCF_RID_sf"/>
</dbReference>
<dbReference type="SMART" id="SM01058">
    <property type="entry name" value="CarD_TRCF"/>
    <property type="match status" value="1"/>
</dbReference>
<gene>
    <name evidence="2" type="ORF">FYJ60_01765</name>
</gene>
<dbReference type="EMBL" id="VUMV01000001">
    <property type="protein sequence ID" value="MST81063.1"/>
    <property type="molecule type" value="Genomic_DNA"/>
</dbReference>
<evidence type="ECO:0000313" key="2">
    <source>
        <dbReference type="EMBL" id="MST81063.1"/>
    </source>
</evidence>
<accession>A0A7X2P6E1</accession>
<protein>
    <submittedName>
        <fullName evidence="2">CarD family transcriptional regulator</fullName>
    </submittedName>
</protein>